<feature type="transmembrane region" description="Helical" evidence="2">
    <location>
        <begin position="155"/>
        <end position="174"/>
    </location>
</feature>
<dbReference type="EMBL" id="DXFD01000093">
    <property type="protein sequence ID" value="HIX47303.1"/>
    <property type="molecule type" value="Genomic_DNA"/>
</dbReference>
<feature type="region of interest" description="Disordered" evidence="1">
    <location>
        <begin position="311"/>
        <end position="334"/>
    </location>
</feature>
<evidence type="ECO:0000313" key="3">
    <source>
        <dbReference type="EMBL" id="HIX47303.1"/>
    </source>
</evidence>
<keyword evidence="2" id="KW-1133">Transmembrane helix</keyword>
<feature type="compositionally biased region" description="Acidic residues" evidence="1">
    <location>
        <begin position="323"/>
        <end position="334"/>
    </location>
</feature>
<feature type="transmembrane region" description="Helical" evidence="2">
    <location>
        <begin position="181"/>
        <end position="199"/>
    </location>
</feature>
<keyword evidence="2" id="KW-0472">Membrane</keyword>
<feature type="transmembrane region" description="Helical" evidence="2">
    <location>
        <begin position="81"/>
        <end position="102"/>
    </location>
</feature>
<dbReference type="AlphaFoldDB" id="A0A9D2ARK0"/>
<feature type="transmembrane region" description="Helical" evidence="2">
    <location>
        <begin position="35"/>
        <end position="56"/>
    </location>
</feature>
<comment type="caution">
    <text evidence="3">The sequence shown here is derived from an EMBL/GenBank/DDBJ whole genome shotgun (WGS) entry which is preliminary data.</text>
</comment>
<feature type="region of interest" description="Disordered" evidence="1">
    <location>
        <begin position="1"/>
        <end position="27"/>
    </location>
</feature>
<evidence type="ECO:0000256" key="1">
    <source>
        <dbReference type="SAM" id="MobiDB-lite"/>
    </source>
</evidence>
<evidence type="ECO:0000313" key="4">
    <source>
        <dbReference type="Proteomes" id="UP000824249"/>
    </source>
</evidence>
<feature type="transmembrane region" description="Helical" evidence="2">
    <location>
        <begin position="228"/>
        <end position="247"/>
    </location>
</feature>
<gene>
    <name evidence="3" type="ORF">H9737_06420</name>
</gene>
<evidence type="ECO:0000256" key="2">
    <source>
        <dbReference type="SAM" id="Phobius"/>
    </source>
</evidence>
<proteinExistence type="predicted"/>
<keyword evidence="2" id="KW-0812">Transmembrane</keyword>
<dbReference type="Proteomes" id="UP000824249">
    <property type="component" value="Unassembled WGS sequence"/>
</dbReference>
<sequence>MNERSRPAPAGAGTDAERGTGAASAPRRTGRRLQAVLSLASFAAFMVLLFAPRAAYYEESFFGLVLSALKGSFIGNGVSRASLYVLVAAYAVMLVCTAASLFCRKKAALVFNYCKGLCMLAAFSFFTGALLYNYGLSLSDVFYSARTLFACNATSLALVVSLLFLVALGFTAFGAYGAVKLIGLLLGAAFLLLGLLPFAEGRTLFDLFGFAPFGETALGSATSIAYTVYAWSALANFALAAISLALPLRNPVDALRADLFFVIAAASAAVFGAYAGLEALAACPGILASAGVALGQLLFINIFTYRGRKKPAPGPADESVPPPDDEPLADPGEPIDELLRAEGAPPAAPAPLPPAPEPAAADNFLDELTDEEKAEFERLFVQRSFRAEGLPAYVPGGDNRAFFRAVFAYLGAFREEISEGLLEKLDEYCEIRL</sequence>
<feature type="transmembrane region" description="Helical" evidence="2">
    <location>
        <begin position="259"/>
        <end position="280"/>
    </location>
</feature>
<feature type="transmembrane region" description="Helical" evidence="2">
    <location>
        <begin position="286"/>
        <end position="305"/>
    </location>
</feature>
<reference evidence="3" key="1">
    <citation type="journal article" date="2021" name="PeerJ">
        <title>Extensive microbial diversity within the chicken gut microbiome revealed by metagenomics and culture.</title>
        <authorList>
            <person name="Gilroy R."/>
            <person name="Ravi A."/>
            <person name="Getino M."/>
            <person name="Pursley I."/>
            <person name="Horton D.L."/>
            <person name="Alikhan N.F."/>
            <person name="Baker D."/>
            <person name="Gharbi K."/>
            <person name="Hall N."/>
            <person name="Watson M."/>
            <person name="Adriaenssens E.M."/>
            <person name="Foster-Nyarko E."/>
            <person name="Jarju S."/>
            <person name="Secka A."/>
            <person name="Antonio M."/>
            <person name="Oren A."/>
            <person name="Chaudhuri R.R."/>
            <person name="La Ragione R."/>
            <person name="Hildebrand F."/>
            <person name="Pallen M.J."/>
        </authorList>
    </citation>
    <scope>NUCLEOTIDE SEQUENCE</scope>
    <source>
        <strain evidence="3">26628</strain>
    </source>
</reference>
<feature type="transmembrane region" description="Helical" evidence="2">
    <location>
        <begin position="114"/>
        <end position="135"/>
    </location>
</feature>
<protein>
    <submittedName>
        <fullName evidence="3">Uncharacterized protein</fullName>
    </submittedName>
</protein>
<reference evidence="3" key="2">
    <citation type="submission" date="2021-04" db="EMBL/GenBank/DDBJ databases">
        <authorList>
            <person name="Gilroy R."/>
        </authorList>
    </citation>
    <scope>NUCLEOTIDE SEQUENCE</scope>
    <source>
        <strain evidence="3">26628</strain>
    </source>
</reference>
<name>A0A9D2ARK0_9FIRM</name>
<organism evidence="3 4">
    <name type="scientific">Candidatus Borkfalkia faecigallinarum</name>
    <dbReference type="NCBI Taxonomy" id="2838509"/>
    <lineage>
        <taxon>Bacteria</taxon>
        <taxon>Bacillati</taxon>
        <taxon>Bacillota</taxon>
        <taxon>Clostridia</taxon>
        <taxon>Christensenellales</taxon>
        <taxon>Christensenellaceae</taxon>
        <taxon>Candidatus Borkfalkia</taxon>
    </lineage>
</organism>
<accession>A0A9D2ARK0</accession>